<keyword evidence="3" id="KW-1185">Reference proteome</keyword>
<reference evidence="2 3" key="1">
    <citation type="journal article" date="2005" name="PLoS Biol.">
        <title>The genomes of Oryza sativa: a history of duplications.</title>
        <authorList>
            <person name="Yu J."/>
            <person name="Wang J."/>
            <person name="Lin W."/>
            <person name="Li S."/>
            <person name="Li H."/>
            <person name="Zhou J."/>
            <person name="Ni P."/>
            <person name="Dong W."/>
            <person name="Hu S."/>
            <person name="Zeng C."/>
            <person name="Zhang J."/>
            <person name="Zhang Y."/>
            <person name="Li R."/>
            <person name="Xu Z."/>
            <person name="Li S."/>
            <person name="Li X."/>
            <person name="Zheng H."/>
            <person name="Cong L."/>
            <person name="Lin L."/>
            <person name="Yin J."/>
            <person name="Geng J."/>
            <person name="Li G."/>
            <person name="Shi J."/>
            <person name="Liu J."/>
            <person name="Lv H."/>
            <person name="Li J."/>
            <person name="Wang J."/>
            <person name="Deng Y."/>
            <person name="Ran L."/>
            <person name="Shi X."/>
            <person name="Wang X."/>
            <person name="Wu Q."/>
            <person name="Li C."/>
            <person name="Ren X."/>
            <person name="Wang J."/>
            <person name="Wang X."/>
            <person name="Li D."/>
            <person name="Liu D."/>
            <person name="Zhang X."/>
            <person name="Ji Z."/>
            <person name="Zhao W."/>
            <person name="Sun Y."/>
            <person name="Zhang Z."/>
            <person name="Bao J."/>
            <person name="Han Y."/>
            <person name="Dong L."/>
            <person name="Ji J."/>
            <person name="Chen P."/>
            <person name="Wu S."/>
            <person name="Liu J."/>
            <person name="Xiao Y."/>
            <person name="Bu D."/>
            <person name="Tan J."/>
            <person name="Yang L."/>
            <person name="Ye C."/>
            <person name="Zhang J."/>
            <person name="Xu J."/>
            <person name="Zhou Y."/>
            <person name="Yu Y."/>
            <person name="Zhang B."/>
            <person name="Zhuang S."/>
            <person name="Wei H."/>
            <person name="Liu B."/>
            <person name="Lei M."/>
            <person name="Yu H."/>
            <person name="Li Y."/>
            <person name="Xu H."/>
            <person name="Wei S."/>
            <person name="He X."/>
            <person name="Fang L."/>
            <person name="Zhang Z."/>
            <person name="Zhang Y."/>
            <person name="Huang X."/>
            <person name="Su Z."/>
            <person name="Tong W."/>
            <person name="Li J."/>
            <person name="Tong Z."/>
            <person name="Li S."/>
            <person name="Ye J."/>
            <person name="Wang L."/>
            <person name="Fang L."/>
            <person name="Lei T."/>
            <person name="Chen C."/>
            <person name="Chen H."/>
            <person name="Xu Z."/>
            <person name="Li H."/>
            <person name="Huang H."/>
            <person name="Zhang F."/>
            <person name="Xu H."/>
            <person name="Li N."/>
            <person name="Zhao C."/>
            <person name="Li S."/>
            <person name="Dong L."/>
            <person name="Huang Y."/>
            <person name="Li L."/>
            <person name="Xi Y."/>
            <person name="Qi Q."/>
            <person name="Li W."/>
            <person name="Zhang B."/>
            <person name="Hu W."/>
            <person name="Zhang Y."/>
            <person name="Tian X."/>
            <person name="Jiao Y."/>
            <person name="Liang X."/>
            <person name="Jin J."/>
            <person name="Gao L."/>
            <person name="Zheng W."/>
            <person name="Hao B."/>
            <person name="Liu S."/>
            <person name="Wang W."/>
            <person name="Yuan L."/>
            <person name="Cao M."/>
            <person name="McDermott J."/>
            <person name="Samudrala R."/>
            <person name="Wang J."/>
            <person name="Wong G.K."/>
            <person name="Yang H."/>
        </authorList>
    </citation>
    <scope>NUCLEOTIDE SEQUENCE [LARGE SCALE GENOMIC DNA]</scope>
    <source>
        <strain evidence="3">cv. 93-11</strain>
    </source>
</reference>
<evidence type="ECO:0000313" key="3">
    <source>
        <dbReference type="Proteomes" id="UP000007015"/>
    </source>
</evidence>
<dbReference type="Gramene" id="BGIOSGA010135-TA">
    <property type="protein sequence ID" value="BGIOSGA010135-PA"/>
    <property type="gene ID" value="BGIOSGA010135"/>
</dbReference>
<gene>
    <name evidence="2" type="ORF">OsI_12830</name>
</gene>
<dbReference type="EMBL" id="CM000128">
    <property type="protein sequence ID" value="EEC75839.1"/>
    <property type="molecule type" value="Genomic_DNA"/>
</dbReference>
<evidence type="ECO:0000313" key="2">
    <source>
        <dbReference type="EMBL" id="EEC75839.1"/>
    </source>
</evidence>
<proteinExistence type="predicted"/>
<feature type="region of interest" description="Disordered" evidence="1">
    <location>
        <begin position="183"/>
        <end position="206"/>
    </location>
</feature>
<dbReference type="Proteomes" id="UP000007015">
    <property type="component" value="Chromosome 3"/>
</dbReference>
<dbReference type="AlphaFoldDB" id="B8ANI9"/>
<feature type="region of interest" description="Disordered" evidence="1">
    <location>
        <begin position="218"/>
        <end position="250"/>
    </location>
</feature>
<sequence length="250" mass="26948">MLHHHPTSADMWDHYTDAPRRPAFVRRRLHRTHLQLLLPTPCPTPSPRAAPHRAWPALSTAGRASSRQAWPPTVDHASSHQASLHRRRLRLLAPCRPTLPLAARLHAELASEHSSRRCRTGKMRSSATPPRLAARGHPCLLSQSQSPSPALPAVATPPGCCPLSLRALPLPEQPLPATTAIPTATVAPSPTASHSPPATDASLPLPTPTLSLLRRLWPDPLLGAPDPATGWLDPSTVTPDPRHPPPPLKS</sequence>
<organism evidence="2 3">
    <name type="scientific">Oryza sativa subsp. indica</name>
    <name type="common">Rice</name>
    <dbReference type="NCBI Taxonomy" id="39946"/>
    <lineage>
        <taxon>Eukaryota</taxon>
        <taxon>Viridiplantae</taxon>
        <taxon>Streptophyta</taxon>
        <taxon>Embryophyta</taxon>
        <taxon>Tracheophyta</taxon>
        <taxon>Spermatophyta</taxon>
        <taxon>Magnoliopsida</taxon>
        <taxon>Liliopsida</taxon>
        <taxon>Poales</taxon>
        <taxon>Poaceae</taxon>
        <taxon>BOP clade</taxon>
        <taxon>Oryzoideae</taxon>
        <taxon>Oryzeae</taxon>
        <taxon>Oryzinae</taxon>
        <taxon>Oryza</taxon>
        <taxon>Oryza sativa</taxon>
    </lineage>
</organism>
<dbReference type="HOGENOM" id="CLU_1112831_0_0_1"/>
<protein>
    <submittedName>
        <fullName evidence="2">Uncharacterized protein</fullName>
    </submittedName>
</protein>
<accession>B8ANI9</accession>
<evidence type="ECO:0000256" key="1">
    <source>
        <dbReference type="SAM" id="MobiDB-lite"/>
    </source>
</evidence>
<name>B8ANI9_ORYSI</name>